<dbReference type="Pfam" id="PF02826">
    <property type="entry name" value="2-Hacid_dh_C"/>
    <property type="match status" value="1"/>
</dbReference>
<dbReference type="Pfam" id="PF00389">
    <property type="entry name" value="2-Hacid_dh"/>
    <property type="match status" value="1"/>
</dbReference>
<gene>
    <name evidence="13" type="ordered locus">Tter_1436</name>
</gene>
<dbReference type="InterPro" id="IPR006236">
    <property type="entry name" value="PGDH"/>
</dbReference>
<organism evidence="13 14">
    <name type="scientific">Thermobaculum terrenum (strain ATCC BAA-798 / CCMEE 7001 / YNP1)</name>
    <dbReference type="NCBI Taxonomy" id="525904"/>
    <lineage>
        <taxon>Bacteria</taxon>
        <taxon>Bacillati</taxon>
        <taxon>Chloroflexota</taxon>
        <taxon>Chloroflexia</taxon>
        <taxon>Candidatus Thermobaculales</taxon>
        <taxon>Candidatus Thermobaculaceae</taxon>
        <taxon>Thermobaculum</taxon>
    </lineage>
</organism>
<dbReference type="HOGENOM" id="CLU_019796_8_1_0"/>
<evidence type="ECO:0000313" key="14">
    <source>
        <dbReference type="Proteomes" id="UP000000323"/>
    </source>
</evidence>
<dbReference type="InterPro" id="IPR045626">
    <property type="entry name" value="PGDH_ASB_dom"/>
</dbReference>
<dbReference type="EMBL" id="CP001825">
    <property type="protein sequence ID" value="ACZ42342.1"/>
    <property type="molecule type" value="Genomic_DNA"/>
</dbReference>
<dbReference type="OrthoDB" id="9793626at2"/>
<dbReference type="SUPFAM" id="SSF55021">
    <property type="entry name" value="ACT-like"/>
    <property type="match status" value="1"/>
</dbReference>
<evidence type="ECO:0000313" key="13">
    <source>
        <dbReference type="EMBL" id="ACZ42342.1"/>
    </source>
</evidence>
<dbReference type="Proteomes" id="UP000000323">
    <property type="component" value="Chromosome 1"/>
</dbReference>
<dbReference type="InterPro" id="IPR036291">
    <property type="entry name" value="NAD(P)-bd_dom_sf"/>
</dbReference>
<comment type="function">
    <text evidence="1">Catalyzes the reversible oxidation of 3-phospho-D-glycerate to 3-phosphonooxypyruvate, the first step of the phosphorylated L-serine biosynthesis pathway. Also catalyzes the reversible oxidation of 2-hydroxyglutarate to 2-oxoglutarate.</text>
</comment>
<evidence type="ECO:0000256" key="5">
    <source>
        <dbReference type="ARBA" id="ARBA00022605"/>
    </source>
</evidence>
<evidence type="ECO:0000256" key="7">
    <source>
        <dbReference type="ARBA" id="ARBA00023027"/>
    </source>
</evidence>
<dbReference type="CDD" id="cd04902">
    <property type="entry name" value="ACT_3PGDH-xct"/>
    <property type="match status" value="1"/>
</dbReference>
<dbReference type="eggNOG" id="COG2150">
    <property type="taxonomic scope" value="Bacteria"/>
</dbReference>
<dbReference type="STRING" id="525904.Tter_1436"/>
<dbReference type="SUPFAM" id="SSF143548">
    <property type="entry name" value="Serine metabolism enzymes domain"/>
    <property type="match status" value="1"/>
</dbReference>
<dbReference type="Gene3D" id="3.40.50.720">
    <property type="entry name" value="NAD(P)-binding Rossmann-like Domain"/>
    <property type="match status" value="2"/>
</dbReference>
<dbReference type="InterPro" id="IPR029753">
    <property type="entry name" value="D-isomer_DH_CS"/>
</dbReference>
<dbReference type="InterPro" id="IPR045865">
    <property type="entry name" value="ACT-like_dom_sf"/>
</dbReference>
<dbReference type="EC" id="1.1.1.95" evidence="11"/>
<protein>
    <recommendedName>
        <fullName evidence="4 11">D-3-phosphoglycerate dehydrogenase</fullName>
        <ecNumber evidence="11">1.1.1.95</ecNumber>
    </recommendedName>
</protein>
<reference evidence="14" key="1">
    <citation type="journal article" date="2010" name="Stand. Genomic Sci.">
        <title>Complete genome sequence of 'Thermobaculum terrenum' type strain (YNP1).</title>
        <authorList>
            <person name="Kiss H."/>
            <person name="Cleland D."/>
            <person name="Lapidus A."/>
            <person name="Lucas S."/>
            <person name="Glavina Del Rio T."/>
            <person name="Nolan M."/>
            <person name="Tice H."/>
            <person name="Han C."/>
            <person name="Goodwin L."/>
            <person name="Pitluck S."/>
            <person name="Liolios K."/>
            <person name="Ivanova N."/>
            <person name="Mavromatis K."/>
            <person name="Ovchinnikova G."/>
            <person name="Pati A."/>
            <person name="Chen A."/>
            <person name="Palaniappan K."/>
            <person name="Land M."/>
            <person name="Hauser L."/>
            <person name="Chang Y."/>
            <person name="Jeffries C."/>
            <person name="Lu M."/>
            <person name="Brettin T."/>
            <person name="Detter J."/>
            <person name="Goker M."/>
            <person name="Tindall B."/>
            <person name="Beck B."/>
            <person name="McDermott T."/>
            <person name="Woyke T."/>
            <person name="Bristow J."/>
            <person name="Eisen J."/>
            <person name="Markowitz V."/>
            <person name="Hugenholtz P."/>
            <person name="Kyrpides N."/>
            <person name="Klenk H."/>
            <person name="Cheng J."/>
        </authorList>
    </citation>
    <scope>NUCLEOTIDE SEQUENCE [LARGE SCALE GENOMIC DNA]</scope>
    <source>
        <strain evidence="14">ATCC BAA-798 / YNP1</strain>
    </source>
</reference>
<proteinExistence type="inferred from homology"/>
<dbReference type="InterPro" id="IPR006140">
    <property type="entry name" value="D-isomer_DH_NAD-bd"/>
</dbReference>
<keyword evidence="14" id="KW-1185">Reference proteome</keyword>
<comment type="pathway">
    <text evidence="2 11">Amino-acid biosynthesis; L-serine biosynthesis; L-serine from 3-phospho-D-glycerate: step 1/3.</text>
</comment>
<evidence type="ECO:0000256" key="9">
    <source>
        <dbReference type="ARBA" id="ARBA00048126"/>
    </source>
</evidence>
<feature type="domain" description="ACT" evidence="12">
    <location>
        <begin position="451"/>
        <end position="524"/>
    </location>
</feature>
<dbReference type="PROSITE" id="PS00671">
    <property type="entry name" value="D_2_HYDROXYACID_DH_3"/>
    <property type="match status" value="1"/>
</dbReference>
<dbReference type="PROSITE" id="PS51671">
    <property type="entry name" value="ACT"/>
    <property type="match status" value="1"/>
</dbReference>
<dbReference type="GO" id="GO:0051287">
    <property type="term" value="F:NAD binding"/>
    <property type="evidence" value="ECO:0007669"/>
    <property type="project" value="UniProtKB-UniRule"/>
</dbReference>
<dbReference type="PROSITE" id="PS00065">
    <property type="entry name" value="D_2_HYDROXYACID_DH_1"/>
    <property type="match status" value="1"/>
</dbReference>
<keyword evidence="8 11" id="KW-0718">Serine biosynthesis</keyword>
<comment type="similarity">
    <text evidence="3 11">Belongs to the D-isomer specific 2-hydroxyacid dehydrogenase family.</text>
</comment>
<dbReference type="GO" id="GO:0006564">
    <property type="term" value="P:L-serine biosynthetic process"/>
    <property type="evidence" value="ECO:0007669"/>
    <property type="project" value="UniProtKB-UniRule"/>
</dbReference>
<dbReference type="AlphaFoldDB" id="D1CC27"/>
<evidence type="ECO:0000259" key="12">
    <source>
        <dbReference type="PROSITE" id="PS51671"/>
    </source>
</evidence>
<dbReference type="GO" id="GO:0004617">
    <property type="term" value="F:phosphoglycerate dehydrogenase activity"/>
    <property type="evidence" value="ECO:0007669"/>
    <property type="project" value="UniProtKB-UniRule"/>
</dbReference>
<dbReference type="InterPro" id="IPR050857">
    <property type="entry name" value="D-2-hydroxyacid_DH"/>
</dbReference>
<comment type="catalytic activity">
    <reaction evidence="9">
        <text>(R)-2-hydroxyglutarate + NAD(+) = 2-oxoglutarate + NADH + H(+)</text>
        <dbReference type="Rhea" id="RHEA:49612"/>
        <dbReference type="ChEBI" id="CHEBI:15378"/>
        <dbReference type="ChEBI" id="CHEBI:15801"/>
        <dbReference type="ChEBI" id="CHEBI:16810"/>
        <dbReference type="ChEBI" id="CHEBI:57540"/>
        <dbReference type="ChEBI" id="CHEBI:57945"/>
        <dbReference type="EC" id="1.1.1.399"/>
    </reaction>
</comment>
<dbReference type="InterPro" id="IPR029009">
    <property type="entry name" value="ASB_dom_sf"/>
</dbReference>
<evidence type="ECO:0000256" key="8">
    <source>
        <dbReference type="ARBA" id="ARBA00023299"/>
    </source>
</evidence>
<keyword evidence="7 11" id="KW-0520">NAD</keyword>
<keyword evidence="6 11" id="KW-0560">Oxidoreductase</keyword>
<dbReference type="SUPFAM" id="SSF51735">
    <property type="entry name" value="NAD(P)-binding Rossmann-fold domains"/>
    <property type="match status" value="1"/>
</dbReference>
<evidence type="ECO:0000256" key="10">
    <source>
        <dbReference type="ARBA" id="ARBA00048731"/>
    </source>
</evidence>
<dbReference type="CDD" id="cd12173">
    <property type="entry name" value="PGDH_4"/>
    <property type="match status" value="1"/>
</dbReference>
<dbReference type="SUPFAM" id="SSF52283">
    <property type="entry name" value="Formate/glycerate dehydrogenase catalytic domain-like"/>
    <property type="match status" value="1"/>
</dbReference>
<sequence>MEFRVLVADPIAPEGVELLQKYSQVDVKTGLSEPDLIQAIPQYDALVVRSETKVTSRIIEAGDRLQVIARAGIGVDNIDVDAATKRGILVVNAPLGNTVAAAEHAIALILSLARNIPQADASIRRGEWQRSKFMGVELAGKTLGIVGLGKVGAEVARRARSFNMNLLAYDPYVSASIAESLGARLVSLDELLRNSDIVTVHVPLLPSTRNLISSSEFDIMKPDALLVNVARGGVVNEEALVEALKEGKIAGAALDVYEKEPLPPDSPIIHLEHTVLTPHLGASTKEAQVKVALEVAEQVIDVLNGRPARGAVNAPSLPPELLAGELGHYIELADKLGRLYTQVHGFSHTGIEIVYCGDLASQDHRLIRSAVLRGLLEPISSERISFVNAEIMAQERGLRVTEATGMAPEGYTSSLRLQSAEGVLEGTVIGEEQRVIRLDKFPVDFIPSGYFLFCPHIDRPGVIGAIGTILGNHNINISAAMSGRLAPRGETMLVLTLDEPVPDEVCEEIRQKVPGIGNLTRASL</sequence>
<dbReference type="UniPathway" id="UPA00135">
    <property type="reaction ID" value="UER00196"/>
</dbReference>
<dbReference type="FunFam" id="3.30.1330.90:FF:000003">
    <property type="entry name" value="D-3-phosphoglycerate dehydrogenase"/>
    <property type="match status" value="1"/>
</dbReference>
<evidence type="ECO:0000256" key="6">
    <source>
        <dbReference type="ARBA" id="ARBA00023002"/>
    </source>
</evidence>
<dbReference type="PROSITE" id="PS00670">
    <property type="entry name" value="D_2_HYDROXYACID_DH_2"/>
    <property type="match status" value="1"/>
</dbReference>
<dbReference type="Gene3D" id="3.30.70.260">
    <property type="match status" value="1"/>
</dbReference>
<dbReference type="NCBIfam" id="TIGR01327">
    <property type="entry name" value="PGDH"/>
    <property type="match status" value="1"/>
</dbReference>
<dbReference type="eggNOG" id="COG1052">
    <property type="taxonomic scope" value="Bacteria"/>
</dbReference>
<dbReference type="FunFam" id="3.40.50.720:FF:000021">
    <property type="entry name" value="D-3-phosphoglycerate dehydrogenase"/>
    <property type="match status" value="1"/>
</dbReference>
<dbReference type="KEGG" id="ttr:Tter_1436"/>
<dbReference type="PANTHER" id="PTHR42789">
    <property type="entry name" value="D-ISOMER SPECIFIC 2-HYDROXYACID DEHYDROGENASE FAMILY PROTEIN (AFU_ORTHOLOGUE AFUA_6G10090)"/>
    <property type="match status" value="1"/>
</dbReference>
<dbReference type="InterPro" id="IPR002912">
    <property type="entry name" value="ACT_dom"/>
</dbReference>
<dbReference type="Gene3D" id="3.30.1330.90">
    <property type="entry name" value="D-3-phosphoglycerate dehydrogenase, domain 3"/>
    <property type="match status" value="1"/>
</dbReference>
<evidence type="ECO:0000256" key="1">
    <source>
        <dbReference type="ARBA" id="ARBA00003800"/>
    </source>
</evidence>
<comment type="catalytic activity">
    <reaction evidence="10 11">
        <text>(2R)-3-phosphoglycerate + NAD(+) = 3-phosphooxypyruvate + NADH + H(+)</text>
        <dbReference type="Rhea" id="RHEA:12641"/>
        <dbReference type="ChEBI" id="CHEBI:15378"/>
        <dbReference type="ChEBI" id="CHEBI:18110"/>
        <dbReference type="ChEBI" id="CHEBI:57540"/>
        <dbReference type="ChEBI" id="CHEBI:57945"/>
        <dbReference type="ChEBI" id="CHEBI:58272"/>
        <dbReference type="EC" id="1.1.1.95"/>
    </reaction>
</comment>
<evidence type="ECO:0000256" key="4">
    <source>
        <dbReference type="ARBA" id="ARBA00021582"/>
    </source>
</evidence>
<evidence type="ECO:0000256" key="2">
    <source>
        <dbReference type="ARBA" id="ARBA00005216"/>
    </source>
</evidence>
<dbReference type="PANTHER" id="PTHR42789:SF1">
    <property type="entry name" value="D-ISOMER SPECIFIC 2-HYDROXYACID DEHYDROGENASE FAMILY PROTEIN (AFU_ORTHOLOGUE AFUA_6G10090)"/>
    <property type="match status" value="1"/>
</dbReference>
<dbReference type="Pfam" id="PF01842">
    <property type="entry name" value="ACT"/>
    <property type="match status" value="1"/>
</dbReference>
<keyword evidence="5 11" id="KW-0028">Amino-acid biosynthesis</keyword>
<dbReference type="RefSeq" id="WP_012875377.1">
    <property type="nucleotide sequence ID" value="NC_013525.1"/>
</dbReference>
<accession>D1CC27</accession>
<evidence type="ECO:0000256" key="11">
    <source>
        <dbReference type="RuleBase" id="RU363003"/>
    </source>
</evidence>
<dbReference type="InterPro" id="IPR006139">
    <property type="entry name" value="D-isomer_2_OHA_DH_cat_dom"/>
</dbReference>
<name>D1CC27_THET1</name>
<dbReference type="InterPro" id="IPR029752">
    <property type="entry name" value="D-isomer_DH_CS1"/>
</dbReference>
<dbReference type="Pfam" id="PF19304">
    <property type="entry name" value="PGDH_inter"/>
    <property type="match status" value="1"/>
</dbReference>
<evidence type="ECO:0000256" key="3">
    <source>
        <dbReference type="ARBA" id="ARBA00005854"/>
    </source>
</evidence>